<dbReference type="Pfam" id="PF02746">
    <property type="entry name" value="MR_MLE_N"/>
    <property type="match status" value="1"/>
</dbReference>
<keyword evidence="3" id="KW-0479">Metal-binding</keyword>
<name>A0ABR3XQW8_9PEZI</name>
<evidence type="ECO:0000313" key="5">
    <source>
        <dbReference type="EMBL" id="KAL1877993.1"/>
    </source>
</evidence>
<keyword evidence="6" id="KW-1185">Reference proteome</keyword>
<dbReference type="SFLD" id="SFLDS00001">
    <property type="entry name" value="Enolase"/>
    <property type="match status" value="1"/>
</dbReference>
<evidence type="ECO:0000256" key="2">
    <source>
        <dbReference type="ARBA" id="ARBA00008031"/>
    </source>
</evidence>
<comment type="similarity">
    <text evidence="2">Belongs to the mandelate racemase/muconate lactonizing enzyme family.</text>
</comment>
<dbReference type="PANTHER" id="PTHR48080:SF3">
    <property type="entry name" value="ENOLASE SUPERFAMILY MEMBER DDB_G0284701"/>
    <property type="match status" value="1"/>
</dbReference>
<dbReference type="InterPro" id="IPR034593">
    <property type="entry name" value="DgoD-like"/>
</dbReference>
<evidence type="ECO:0000256" key="1">
    <source>
        <dbReference type="ARBA" id="ARBA00001946"/>
    </source>
</evidence>
<comment type="caution">
    <text evidence="5">The sequence shown here is derived from an EMBL/GenBank/DDBJ whole genome shotgun (WGS) entry which is preliminary data.</text>
</comment>
<dbReference type="InterPro" id="IPR029017">
    <property type="entry name" value="Enolase-like_N"/>
</dbReference>
<sequence length="368" mass="39265">MKIQDLTVFSYQAHYNHGTYSMSNGRTSGGHPSIVIRIRTDSGIEGWAENAPLGSNYLPSTFTGELAALKEVGPLMIGLDPQSPAAISAKLNQAIMSGMAAKSIIDMACWDILGKSVGLPTHVLLGGRLADSAPAFSVIGFCEIPDAVQKAKAEYERGVVVMQLKIGDDPLVDARRIRAIREAVPESVYLFADANANWTVAQALIYSRALGQDVTVTLEQPCRTISECAQVVRLTGLPVIVDEPIYTVANLVEAHAAGITGVNIKLSRVGGITKARIMRDTAEALGMTVNIDDTWGCALTTAQNLQIACSTSPNRLGACDCYVEWTNPMIADVPRMQPDGRVPLPSLPGNGFGAVKVEMLGEPLFQIA</sequence>
<dbReference type="SMART" id="SM00922">
    <property type="entry name" value="MR_MLE"/>
    <property type="match status" value="1"/>
</dbReference>
<reference evidence="5 6" key="1">
    <citation type="journal article" date="2024" name="IMA Fungus">
        <title>IMA Genome - F19 : A genome assembly and annotation guide to empower mycologists, including annotated draft genome sequences of Ceratocystis pirilliformis, Diaporthe australafricana, Fusarium ophioides, Paecilomyces lecythidis, and Sporothrix stenoceras.</title>
        <authorList>
            <person name="Aylward J."/>
            <person name="Wilson A.M."/>
            <person name="Visagie C.M."/>
            <person name="Spraker J."/>
            <person name="Barnes I."/>
            <person name="Buitendag C."/>
            <person name="Ceriani C."/>
            <person name="Del Mar Angel L."/>
            <person name="du Plessis D."/>
            <person name="Fuchs T."/>
            <person name="Gasser K."/>
            <person name="Kramer D."/>
            <person name="Li W."/>
            <person name="Munsamy K."/>
            <person name="Piso A."/>
            <person name="Price J.L."/>
            <person name="Sonnekus B."/>
            <person name="Thomas C."/>
            <person name="van der Nest A."/>
            <person name="van Dijk A."/>
            <person name="van Heerden A."/>
            <person name="van Vuuren N."/>
            <person name="Yilmaz N."/>
            <person name="Duong T.A."/>
            <person name="van der Merwe N.A."/>
            <person name="Wingfield M.J."/>
            <person name="Wingfield B.D."/>
        </authorList>
    </citation>
    <scope>NUCLEOTIDE SEQUENCE [LARGE SCALE GENOMIC DNA]</scope>
    <source>
        <strain evidence="5 6">CMW 18300</strain>
    </source>
</reference>
<protein>
    <recommendedName>
        <fullName evidence="4">Mandelate racemase/muconate lactonizing enzyme C-terminal domain-containing protein</fullName>
    </recommendedName>
</protein>
<dbReference type="Gene3D" id="3.20.20.120">
    <property type="entry name" value="Enolase-like C-terminal domain"/>
    <property type="match status" value="1"/>
</dbReference>
<evidence type="ECO:0000313" key="6">
    <source>
        <dbReference type="Proteomes" id="UP001583177"/>
    </source>
</evidence>
<dbReference type="InterPro" id="IPR018110">
    <property type="entry name" value="Mandel_Rmase/mucon_lact_enz_CS"/>
</dbReference>
<comment type="cofactor">
    <cofactor evidence="1">
        <name>Mg(2+)</name>
        <dbReference type="ChEBI" id="CHEBI:18420"/>
    </cofactor>
</comment>
<dbReference type="SFLD" id="SFLDG00180">
    <property type="entry name" value="muconate_cycloisomerase"/>
    <property type="match status" value="1"/>
</dbReference>
<dbReference type="Pfam" id="PF13378">
    <property type="entry name" value="MR_MLE_C"/>
    <property type="match status" value="1"/>
</dbReference>
<dbReference type="Gene3D" id="3.30.390.10">
    <property type="entry name" value="Enolase-like, N-terminal domain"/>
    <property type="match status" value="1"/>
</dbReference>
<dbReference type="EMBL" id="JAWRVE010000013">
    <property type="protein sequence ID" value="KAL1877993.1"/>
    <property type="molecule type" value="Genomic_DNA"/>
</dbReference>
<dbReference type="InterPro" id="IPR013342">
    <property type="entry name" value="Mandelate_racemase_C"/>
</dbReference>
<dbReference type="PROSITE" id="PS00909">
    <property type="entry name" value="MR_MLE_2"/>
    <property type="match status" value="1"/>
</dbReference>
<feature type="domain" description="Mandelate racemase/muconate lactonizing enzyme C-terminal" evidence="4">
    <location>
        <begin position="144"/>
        <end position="238"/>
    </location>
</feature>
<gene>
    <name evidence="5" type="ORF">Daus18300_002347</name>
</gene>
<dbReference type="InterPro" id="IPR036849">
    <property type="entry name" value="Enolase-like_C_sf"/>
</dbReference>
<organism evidence="5 6">
    <name type="scientific">Diaporthe australafricana</name>
    <dbReference type="NCBI Taxonomy" id="127596"/>
    <lineage>
        <taxon>Eukaryota</taxon>
        <taxon>Fungi</taxon>
        <taxon>Dikarya</taxon>
        <taxon>Ascomycota</taxon>
        <taxon>Pezizomycotina</taxon>
        <taxon>Sordariomycetes</taxon>
        <taxon>Sordariomycetidae</taxon>
        <taxon>Diaporthales</taxon>
        <taxon>Diaporthaceae</taxon>
        <taxon>Diaporthe</taxon>
    </lineage>
</organism>
<dbReference type="Proteomes" id="UP001583177">
    <property type="component" value="Unassembled WGS sequence"/>
</dbReference>
<proteinExistence type="inferred from homology"/>
<dbReference type="PANTHER" id="PTHR48080">
    <property type="entry name" value="D-GALACTONATE DEHYDRATASE-RELATED"/>
    <property type="match status" value="1"/>
</dbReference>
<dbReference type="SUPFAM" id="SSF51604">
    <property type="entry name" value="Enolase C-terminal domain-like"/>
    <property type="match status" value="1"/>
</dbReference>
<evidence type="ECO:0000256" key="3">
    <source>
        <dbReference type="ARBA" id="ARBA00022723"/>
    </source>
</evidence>
<dbReference type="SUPFAM" id="SSF54826">
    <property type="entry name" value="Enolase N-terminal domain-like"/>
    <property type="match status" value="1"/>
</dbReference>
<dbReference type="InterPro" id="IPR029065">
    <property type="entry name" value="Enolase_C-like"/>
</dbReference>
<dbReference type="InterPro" id="IPR013341">
    <property type="entry name" value="Mandelate_racemase_N_dom"/>
</dbReference>
<accession>A0ABR3XQW8</accession>
<evidence type="ECO:0000259" key="4">
    <source>
        <dbReference type="SMART" id="SM00922"/>
    </source>
</evidence>